<dbReference type="InterPro" id="IPR008816">
    <property type="entry name" value="Gly_zipper_2TM_dom"/>
</dbReference>
<evidence type="ECO:0000256" key="3">
    <source>
        <dbReference type="SAM" id="MobiDB-lite"/>
    </source>
</evidence>
<evidence type="ECO:0000256" key="4">
    <source>
        <dbReference type="SAM" id="Phobius"/>
    </source>
</evidence>
<evidence type="ECO:0000313" key="6">
    <source>
        <dbReference type="EMBL" id="NHZ42006.1"/>
    </source>
</evidence>
<proteinExistence type="predicted"/>
<evidence type="ECO:0000313" key="7">
    <source>
        <dbReference type="Proteomes" id="UP000819052"/>
    </source>
</evidence>
<protein>
    <submittedName>
        <fullName evidence="6">Glycine zipper 2TM domain-containing protein</fullName>
    </submittedName>
</protein>
<keyword evidence="7" id="KW-1185">Reference proteome</keyword>
<dbReference type="InterPro" id="IPR051407">
    <property type="entry name" value="Bact_OM_lipoprot/Surf_antigen"/>
</dbReference>
<dbReference type="PANTHER" id="PTHR35603">
    <property type="match status" value="1"/>
</dbReference>
<comment type="subcellular location">
    <subcellularLocation>
        <location evidence="1">Membrane</location>
    </subcellularLocation>
</comment>
<accession>A0ABX0MIL4</accession>
<comment type="caution">
    <text evidence="6">The sequence shown here is derived from an EMBL/GenBank/DDBJ whole genome shotgun (WGS) entry which is preliminary data.</text>
</comment>
<evidence type="ECO:0000256" key="2">
    <source>
        <dbReference type="ARBA" id="ARBA00023136"/>
    </source>
</evidence>
<feature type="domain" description="Glycine zipper 2TM" evidence="5">
    <location>
        <begin position="196"/>
        <end position="237"/>
    </location>
</feature>
<evidence type="ECO:0000256" key="1">
    <source>
        <dbReference type="ARBA" id="ARBA00004370"/>
    </source>
</evidence>
<feature type="transmembrane region" description="Helical" evidence="4">
    <location>
        <begin position="16"/>
        <end position="39"/>
    </location>
</feature>
<keyword evidence="2 4" id="KW-0472">Membrane</keyword>
<feature type="compositionally biased region" description="Basic and acidic residues" evidence="3">
    <location>
        <begin position="105"/>
        <end position="141"/>
    </location>
</feature>
<keyword evidence="4" id="KW-0812">Transmembrane</keyword>
<reference evidence="6 7" key="1">
    <citation type="submission" date="2019-09" db="EMBL/GenBank/DDBJ databases">
        <title>Taxonomy of Antarctic Massilia spp.: description of Massilia rubra sp. nov., Massilia aquatica sp. nov., Massilia mucilaginosa sp. nov., Massilia frigida sp. nov. isolated from streams, lakes and regoliths.</title>
        <authorList>
            <person name="Holochova P."/>
            <person name="Sedlacek I."/>
            <person name="Kralova S."/>
            <person name="Maslanova I."/>
            <person name="Busse H.-J."/>
            <person name="Stankova E."/>
            <person name="Vrbovska V."/>
            <person name="Kovarovic V."/>
            <person name="Bartak M."/>
            <person name="Svec P."/>
            <person name="Pantucek R."/>
        </authorList>
    </citation>
    <scope>NUCLEOTIDE SEQUENCE [LARGE SCALE GENOMIC DNA]</scope>
    <source>
        <strain evidence="6 7">CCM 8693</strain>
    </source>
</reference>
<dbReference type="EMBL" id="VVIW01000010">
    <property type="protein sequence ID" value="NHZ42006.1"/>
    <property type="molecule type" value="Genomic_DNA"/>
</dbReference>
<dbReference type="PANTHER" id="PTHR35603:SF2">
    <property type="entry name" value="OUTER MEMBRANE LIPOPROTEIN"/>
    <property type="match status" value="1"/>
</dbReference>
<evidence type="ECO:0000259" key="5">
    <source>
        <dbReference type="Pfam" id="PF05433"/>
    </source>
</evidence>
<dbReference type="Proteomes" id="UP000819052">
    <property type="component" value="Unassembled WGS sequence"/>
</dbReference>
<sequence length="285" mass="29464">MTTPSSPAPRSAQHPLLIAAAVAVIVFCGAGTAAILGWIPSSIGGTPATAELSEIDRAVLASTLQSEGSSAGASNLAPRTLAALDAQDTDAERNAARYRAAQRADNQREDDLRAARDREEKREAAEEARRIPTQQELDRAALHNGGPATTRKPAERKPAPAPRHAASEPAPERWCNHCGNIESVREVTQRAQGSGLGAAGGAVLGGLLGNQVGGGNGRKLATVAGAVGGAVVGNQVEGNLKATRSYEIRVRLDDGGARTFHQQSAAGWRTGDRVKVVNGTLRSAA</sequence>
<organism evidence="6 7">
    <name type="scientific">Massilia aquatica</name>
    <dbReference type="NCBI Taxonomy" id="2609000"/>
    <lineage>
        <taxon>Bacteria</taxon>
        <taxon>Pseudomonadati</taxon>
        <taxon>Pseudomonadota</taxon>
        <taxon>Betaproteobacteria</taxon>
        <taxon>Burkholderiales</taxon>
        <taxon>Oxalobacteraceae</taxon>
        <taxon>Telluria group</taxon>
        <taxon>Massilia</taxon>
    </lineage>
</organism>
<gene>
    <name evidence="6" type="ORF">F1609_17805</name>
</gene>
<dbReference type="RefSeq" id="WP_167077765.1">
    <property type="nucleotide sequence ID" value="NZ_VVIW01000010.1"/>
</dbReference>
<feature type="region of interest" description="Disordered" evidence="3">
    <location>
        <begin position="92"/>
        <end position="171"/>
    </location>
</feature>
<keyword evidence="4" id="KW-1133">Transmembrane helix</keyword>
<name>A0ABX0MIL4_9BURK</name>
<dbReference type="Pfam" id="PF05433">
    <property type="entry name" value="Rick_17kDa_Anti"/>
    <property type="match status" value="1"/>
</dbReference>